<protein>
    <submittedName>
        <fullName evidence="2">Unannotated protein</fullName>
    </submittedName>
</protein>
<evidence type="ECO:0000256" key="1">
    <source>
        <dbReference type="SAM" id="MobiDB-lite"/>
    </source>
</evidence>
<name>A0A6J7IGR8_9ZZZZ</name>
<gene>
    <name evidence="2" type="ORF">UFOPK3720_00643</name>
</gene>
<accession>A0A6J7IGR8</accession>
<dbReference type="EMBL" id="CAFBNB010000098">
    <property type="protein sequence ID" value="CAB4929514.1"/>
    <property type="molecule type" value="Genomic_DNA"/>
</dbReference>
<sequence>MHESGAVVDRDVVGKNDVVGIGNVDEIEGPLVGQALEFRPLEAREFGEAVAEKRRGECRGDDDCLAVEGPNDRVVGTGIYRDGRVRHEGPRRGGPHEERGRGEAIEEIPVGDRKPHVDGWVDDGLVSLCKLVIREAGTAAWAVGRDPVILDEEALVVDLLERPPDALHVVGVHGPVGAVEIDPVAHPSGHVGELVDVA</sequence>
<proteinExistence type="predicted"/>
<feature type="region of interest" description="Disordered" evidence="1">
    <location>
        <begin position="84"/>
        <end position="104"/>
    </location>
</feature>
<organism evidence="2">
    <name type="scientific">freshwater metagenome</name>
    <dbReference type="NCBI Taxonomy" id="449393"/>
    <lineage>
        <taxon>unclassified sequences</taxon>
        <taxon>metagenomes</taxon>
        <taxon>ecological metagenomes</taxon>
    </lineage>
</organism>
<dbReference type="AlphaFoldDB" id="A0A6J7IGR8"/>
<evidence type="ECO:0000313" key="2">
    <source>
        <dbReference type="EMBL" id="CAB4929514.1"/>
    </source>
</evidence>
<reference evidence="2" key="1">
    <citation type="submission" date="2020-05" db="EMBL/GenBank/DDBJ databases">
        <authorList>
            <person name="Chiriac C."/>
            <person name="Salcher M."/>
            <person name="Ghai R."/>
            <person name="Kavagutti S V."/>
        </authorList>
    </citation>
    <scope>NUCLEOTIDE SEQUENCE</scope>
</reference>